<sequence>MRYVRCHIFCLLGTTLFMDKLTAYAHSKYLPLLQNFYQIGSYSWGSVCLTHLYRSLCRASRYDCKEMDSPLDLFVCRVMDSPLDLLFAWVWERMPWLAPIPRHRLVPAEIPVALRLLGTQLTLWRSIINNLMLLESFCSLSYVDIIILADLYTHLNVCDTVGPLVSFECVEWLPADRVVCQYGYAQSPLWQYKPYQLTRTALLFGEYSTMTSTGFMTNGYNNGVTTATVICEIGVYDQFSTSPRLPITGVCTVDHTKCT</sequence>
<evidence type="ECO:0000313" key="3">
    <source>
        <dbReference type="EMBL" id="RYR73050.1"/>
    </source>
</evidence>
<dbReference type="InterPro" id="IPR019557">
    <property type="entry name" value="AminoTfrase-like_pln_mobile"/>
</dbReference>
<proteinExistence type="predicted"/>
<keyword evidence="4" id="KW-1185">Reference proteome</keyword>
<keyword evidence="1" id="KW-0732">Signal</keyword>
<evidence type="ECO:0000259" key="2">
    <source>
        <dbReference type="Pfam" id="PF10536"/>
    </source>
</evidence>
<dbReference type="InterPro" id="IPR044824">
    <property type="entry name" value="MAIN-like"/>
</dbReference>
<accession>A0A445EC43</accession>
<name>A0A445EC43_ARAHY</name>
<evidence type="ECO:0000313" key="4">
    <source>
        <dbReference type="Proteomes" id="UP000289738"/>
    </source>
</evidence>
<dbReference type="Pfam" id="PF10536">
    <property type="entry name" value="PMD"/>
    <property type="match status" value="1"/>
</dbReference>
<comment type="caution">
    <text evidence="3">The sequence shown here is derived from an EMBL/GenBank/DDBJ whole genome shotgun (WGS) entry which is preliminary data.</text>
</comment>
<feature type="domain" description="Aminotransferase-like plant mobile" evidence="2">
    <location>
        <begin position="4"/>
        <end position="187"/>
    </location>
</feature>
<dbReference type="AlphaFoldDB" id="A0A445EC43"/>
<feature type="chain" id="PRO_5019387402" description="Aminotransferase-like plant mobile domain-containing protein" evidence="1">
    <location>
        <begin position="26"/>
        <end position="259"/>
    </location>
</feature>
<dbReference type="EMBL" id="SDMP01000002">
    <property type="protein sequence ID" value="RYR73050.1"/>
    <property type="molecule type" value="Genomic_DNA"/>
</dbReference>
<dbReference type="Proteomes" id="UP000289738">
    <property type="component" value="Chromosome A02"/>
</dbReference>
<organism evidence="3 4">
    <name type="scientific">Arachis hypogaea</name>
    <name type="common">Peanut</name>
    <dbReference type="NCBI Taxonomy" id="3818"/>
    <lineage>
        <taxon>Eukaryota</taxon>
        <taxon>Viridiplantae</taxon>
        <taxon>Streptophyta</taxon>
        <taxon>Embryophyta</taxon>
        <taxon>Tracheophyta</taxon>
        <taxon>Spermatophyta</taxon>
        <taxon>Magnoliopsida</taxon>
        <taxon>eudicotyledons</taxon>
        <taxon>Gunneridae</taxon>
        <taxon>Pentapetalae</taxon>
        <taxon>rosids</taxon>
        <taxon>fabids</taxon>
        <taxon>Fabales</taxon>
        <taxon>Fabaceae</taxon>
        <taxon>Papilionoideae</taxon>
        <taxon>50 kb inversion clade</taxon>
        <taxon>dalbergioids sensu lato</taxon>
        <taxon>Dalbergieae</taxon>
        <taxon>Pterocarpus clade</taxon>
        <taxon>Arachis</taxon>
    </lineage>
</organism>
<protein>
    <recommendedName>
        <fullName evidence="2">Aminotransferase-like plant mobile domain-containing protein</fullName>
    </recommendedName>
</protein>
<feature type="signal peptide" evidence="1">
    <location>
        <begin position="1"/>
        <end position="25"/>
    </location>
</feature>
<dbReference type="PANTHER" id="PTHR46033:SF1">
    <property type="entry name" value="PROTEIN MAIN-LIKE 2"/>
    <property type="match status" value="1"/>
</dbReference>
<gene>
    <name evidence="3" type="ORF">Ahy_A02g007330</name>
</gene>
<dbReference type="PANTHER" id="PTHR46033">
    <property type="entry name" value="PROTEIN MAIN-LIKE 2"/>
    <property type="match status" value="1"/>
</dbReference>
<dbReference type="GO" id="GO:0010073">
    <property type="term" value="P:meristem maintenance"/>
    <property type="evidence" value="ECO:0007669"/>
    <property type="project" value="InterPro"/>
</dbReference>
<evidence type="ECO:0000256" key="1">
    <source>
        <dbReference type="SAM" id="SignalP"/>
    </source>
</evidence>
<reference evidence="3 4" key="1">
    <citation type="submission" date="2019-01" db="EMBL/GenBank/DDBJ databases">
        <title>Sequencing of cultivated peanut Arachis hypogaea provides insights into genome evolution and oil improvement.</title>
        <authorList>
            <person name="Chen X."/>
        </authorList>
    </citation>
    <scope>NUCLEOTIDE SEQUENCE [LARGE SCALE GENOMIC DNA]</scope>
    <source>
        <strain evidence="4">cv. Fuhuasheng</strain>
        <tissue evidence="3">Leaves</tissue>
    </source>
</reference>